<dbReference type="SUPFAM" id="SSF103481">
    <property type="entry name" value="Multidrug resistance efflux transporter EmrE"/>
    <property type="match status" value="2"/>
</dbReference>
<organism evidence="9 10">
    <name type="scientific">Agrococcus jejuensis</name>
    <dbReference type="NCBI Taxonomy" id="399736"/>
    <lineage>
        <taxon>Bacteria</taxon>
        <taxon>Bacillati</taxon>
        <taxon>Actinomycetota</taxon>
        <taxon>Actinomycetes</taxon>
        <taxon>Micrococcales</taxon>
        <taxon>Microbacteriaceae</taxon>
        <taxon>Agrococcus</taxon>
    </lineage>
</organism>
<keyword evidence="4 7" id="KW-1133">Transmembrane helix</keyword>
<name>A0A1G8C4G2_9MICO</name>
<feature type="transmembrane region" description="Helical" evidence="7">
    <location>
        <begin position="171"/>
        <end position="190"/>
    </location>
</feature>
<accession>A0A1G8C4G2</accession>
<feature type="transmembrane region" description="Helical" evidence="7">
    <location>
        <begin position="30"/>
        <end position="49"/>
    </location>
</feature>
<dbReference type="EMBL" id="LT629695">
    <property type="protein sequence ID" value="SDH40275.1"/>
    <property type="molecule type" value="Genomic_DNA"/>
</dbReference>
<dbReference type="AlphaFoldDB" id="A0A1G8C4G2"/>
<feature type="domain" description="EamA" evidence="8">
    <location>
        <begin position="6"/>
        <end position="131"/>
    </location>
</feature>
<evidence type="ECO:0000256" key="1">
    <source>
        <dbReference type="ARBA" id="ARBA00004141"/>
    </source>
</evidence>
<dbReference type="InterPro" id="IPR000620">
    <property type="entry name" value="EamA_dom"/>
</dbReference>
<feature type="region of interest" description="Disordered" evidence="6">
    <location>
        <begin position="292"/>
        <end position="328"/>
    </location>
</feature>
<feature type="transmembrane region" description="Helical" evidence="7">
    <location>
        <begin position="268"/>
        <end position="287"/>
    </location>
</feature>
<feature type="transmembrane region" description="Helical" evidence="7">
    <location>
        <begin position="202"/>
        <end position="226"/>
    </location>
</feature>
<dbReference type="Pfam" id="PF00892">
    <property type="entry name" value="EamA"/>
    <property type="match status" value="2"/>
</dbReference>
<evidence type="ECO:0000313" key="10">
    <source>
        <dbReference type="Proteomes" id="UP000198822"/>
    </source>
</evidence>
<sequence length="328" mass="33593">MPPRHVALALLVVLLWGSNFVVIDVGLEELPPFLLLALRFVLVLVPAIFLVPKPDLPWRTILGVGATMSLGQFALLYLGLSLGMPPGLASLVLQVQVIVTIGVSALVLGERPRRMQLVGIGIAVAGVAIVALGRSGDVPLVALLLVLASAATWATGNVITRKAGASSGLGLTVWSALVVPVPMAALSLVVDGPERIVDALTHVSPLGIGSVVYTAVLASLVGYGIWNSLLARHPASDVVPFAMLVPVIGIATSVALRGERPSAAELVGGGVLLVGIAVANGVATRIADVARGRRRGPQPETAPITIASVVEDPPAERDVDPAARPGTA</sequence>
<gene>
    <name evidence="9" type="ORF">SAMN04489720_1162</name>
</gene>
<reference evidence="10" key="1">
    <citation type="submission" date="2016-10" db="EMBL/GenBank/DDBJ databases">
        <authorList>
            <person name="Varghese N."/>
            <person name="Submissions S."/>
        </authorList>
    </citation>
    <scope>NUCLEOTIDE SEQUENCE [LARGE SCALE GENOMIC DNA]</scope>
    <source>
        <strain evidence="10">DSM 22002</strain>
    </source>
</reference>
<feature type="transmembrane region" description="Helical" evidence="7">
    <location>
        <begin position="88"/>
        <end position="108"/>
    </location>
</feature>
<protein>
    <submittedName>
        <fullName evidence="9">O-acetylserine/cysteine efflux transporter</fullName>
    </submittedName>
</protein>
<evidence type="ECO:0000256" key="6">
    <source>
        <dbReference type="SAM" id="MobiDB-lite"/>
    </source>
</evidence>
<evidence type="ECO:0000256" key="3">
    <source>
        <dbReference type="ARBA" id="ARBA00022692"/>
    </source>
</evidence>
<proteinExistence type="inferred from homology"/>
<feature type="domain" description="EamA" evidence="8">
    <location>
        <begin position="142"/>
        <end position="279"/>
    </location>
</feature>
<keyword evidence="3 7" id="KW-0812">Transmembrane</keyword>
<dbReference type="OrthoDB" id="9812521at2"/>
<evidence type="ECO:0000313" key="9">
    <source>
        <dbReference type="EMBL" id="SDH40275.1"/>
    </source>
</evidence>
<dbReference type="Proteomes" id="UP000198822">
    <property type="component" value="Chromosome I"/>
</dbReference>
<feature type="transmembrane region" description="Helical" evidence="7">
    <location>
        <begin position="238"/>
        <end position="256"/>
    </location>
</feature>
<dbReference type="InterPro" id="IPR037185">
    <property type="entry name" value="EmrE-like"/>
</dbReference>
<evidence type="ECO:0000256" key="4">
    <source>
        <dbReference type="ARBA" id="ARBA00022989"/>
    </source>
</evidence>
<dbReference type="InterPro" id="IPR050638">
    <property type="entry name" value="AA-Vitamin_Transporters"/>
</dbReference>
<keyword evidence="5 7" id="KW-0472">Membrane</keyword>
<dbReference type="GO" id="GO:0016020">
    <property type="term" value="C:membrane"/>
    <property type="evidence" value="ECO:0007669"/>
    <property type="project" value="UniProtKB-SubCell"/>
</dbReference>
<evidence type="ECO:0000256" key="2">
    <source>
        <dbReference type="ARBA" id="ARBA00007362"/>
    </source>
</evidence>
<comment type="subcellular location">
    <subcellularLocation>
        <location evidence="1">Membrane</location>
        <topology evidence="1">Multi-pass membrane protein</topology>
    </subcellularLocation>
</comment>
<feature type="transmembrane region" description="Helical" evidence="7">
    <location>
        <begin position="138"/>
        <end position="159"/>
    </location>
</feature>
<dbReference type="STRING" id="399736.SAMN04489720_1162"/>
<keyword evidence="10" id="KW-1185">Reference proteome</keyword>
<comment type="similarity">
    <text evidence="2">Belongs to the EamA transporter family.</text>
</comment>
<feature type="transmembrane region" description="Helical" evidence="7">
    <location>
        <begin position="61"/>
        <end position="82"/>
    </location>
</feature>
<evidence type="ECO:0000256" key="5">
    <source>
        <dbReference type="ARBA" id="ARBA00023136"/>
    </source>
</evidence>
<dbReference type="PANTHER" id="PTHR32322:SF9">
    <property type="entry name" value="AMINO-ACID METABOLITE EFFLUX PUMP-RELATED"/>
    <property type="match status" value="1"/>
</dbReference>
<evidence type="ECO:0000259" key="8">
    <source>
        <dbReference type="Pfam" id="PF00892"/>
    </source>
</evidence>
<dbReference type="PANTHER" id="PTHR32322">
    <property type="entry name" value="INNER MEMBRANE TRANSPORTER"/>
    <property type="match status" value="1"/>
</dbReference>
<feature type="transmembrane region" description="Helical" evidence="7">
    <location>
        <begin position="115"/>
        <end position="132"/>
    </location>
</feature>
<evidence type="ECO:0000256" key="7">
    <source>
        <dbReference type="SAM" id="Phobius"/>
    </source>
</evidence>
<dbReference type="RefSeq" id="WP_092503270.1">
    <property type="nucleotide sequence ID" value="NZ_LT629695.1"/>
</dbReference>